<accession>A0A9W9Y2A9</accession>
<protein>
    <submittedName>
        <fullName evidence="1">Uncharacterized protein</fullName>
    </submittedName>
</protein>
<gene>
    <name evidence="1" type="ORF">N7463_004158</name>
</gene>
<reference evidence="1" key="2">
    <citation type="journal article" date="2023" name="IMA Fungus">
        <title>Comparative genomic study of the Penicillium genus elucidates a diverse pangenome and 15 lateral gene transfer events.</title>
        <authorList>
            <person name="Petersen C."/>
            <person name="Sorensen T."/>
            <person name="Nielsen M.R."/>
            <person name="Sondergaard T.E."/>
            <person name="Sorensen J.L."/>
            <person name="Fitzpatrick D.A."/>
            <person name="Frisvad J.C."/>
            <person name="Nielsen K.L."/>
        </authorList>
    </citation>
    <scope>NUCLEOTIDE SEQUENCE</scope>
    <source>
        <strain evidence="1">IBT 29495</strain>
    </source>
</reference>
<sequence>MTTDPVFGEICLDPVDHPPEREGLLETYVEHARNTFHAIATHSIDLYHLLGQLDRYCRLVVDGGVRDLKPSENMGFIFFFFIASVKDRWFANPEIP</sequence>
<name>A0A9W9Y2A9_9EURO</name>
<keyword evidence="2" id="KW-1185">Reference proteome</keyword>
<dbReference type="AlphaFoldDB" id="A0A9W9Y2A9"/>
<organism evidence="1 2">
    <name type="scientific">Penicillium fimorum</name>
    <dbReference type="NCBI Taxonomy" id="1882269"/>
    <lineage>
        <taxon>Eukaryota</taxon>
        <taxon>Fungi</taxon>
        <taxon>Dikarya</taxon>
        <taxon>Ascomycota</taxon>
        <taxon>Pezizomycotina</taxon>
        <taxon>Eurotiomycetes</taxon>
        <taxon>Eurotiomycetidae</taxon>
        <taxon>Eurotiales</taxon>
        <taxon>Aspergillaceae</taxon>
        <taxon>Penicillium</taxon>
    </lineage>
</organism>
<dbReference type="Proteomes" id="UP001149954">
    <property type="component" value="Unassembled WGS sequence"/>
</dbReference>
<proteinExistence type="predicted"/>
<dbReference type="EMBL" id="JAPWDS010000002">
    <property type="protein sequence ID" value="KAJ5514606.1"/>
    <property type="molecule type" value="Genomic_DNA"/>
</dbReference>
<reference evidence="1" key="1">
    <citation type="submission" date="2022-12" db="EMBL/GenBank/DDBJ databases">
        <authorList>
            <person name="Petersen C."/>
        </authorList>
    </citation>
    <scope>NUCLEOTIDE SEQUENCE</scope>
    <source>
        <strain evidence="1">IBT 29495</strain>
    </source>
</reference>
<evidence type="ECO:0000313" key="1">
    <source>
        <dbReference type="EMBL" id="KAJ5514606.1"/>
    </source>
</evidence>
<comment type="caution">
    <text evidence="1">The sequence shown here is derived from an EMBL/GenBank/DDBJ whole genome shotgun (WGS) entry which is preliminary data.</text>
</comment>
<dbReference type="OrthoDB" id="4346204at2759"/>
<evidence type="ECO:0000313" key="2">
    <source>
        <dbReference type="Proteomes" id="UP001149954"/>
    </source>
</evidence>